<evidence type="ECO:0000313" key="2">
    <source>
        <dbReference type="Proteomes" id="UP001377573"/>
    </source>
</evidence>
<evidence type="ECO:0000313" key="1">
    <source>
        <dbReference type="EMBL" id="WWS83737.1"/>
    </source>
</evidence>
<accession>A0ABZ2HMC5</accession>
<keyword evidence="2" id="KW-1185">Reference proteome</keyword>
<organism evidence="1 2">
    <name type="scientific">Microbacterium paraoxydans</name>
    <dbReference type="NCBI Taxonomy" id="199592"/>
    <lineage>
        <taxon>Bacteria</taxon>
        <taxon>Bacillati</taxon>
        <taxon>Actinomycetota</taxon>
        <taxon>Actinomycetes</taxon>
        <taxon>Micrococcales</taxon>
        <taxon>Microbacteriaceae</taxon>
        <taxon>Microbacterium</taxon>
    </lineage>
</organism>
<sequence length="180" mass="19636">MTAEAPEPTTTDRCVRMSEVVSYTDDWRWERRQPLVDLGAREFAQGEVTLDDDGHVVTYTVAPGDVEAVIAERLCAYPSLALLNHVRDLSPGQVLWLTPDPDSPWVPYFSPLDAEAGFAQIPYQNAMTAAGLAVDAGDIDGVRAIWNDTLAGMFTDPATIEAIQKVVDAGDPDALRQLFS</sequence>
<dbReference type="Proteomes" id="UP001377573">
    <property type="component" value="Chromosome"/>
</dbReference>
<name>A0ABZ2HMC5_9MICO</name>
<reference evidence="1 2" key="1">
    <citation type="submission" date="2024-02" db="EMBL/GenBank/DDBJ databases">
        <authorList>
            <person name="Alasadi S."/>
            <person name="Hussein S.A."/>
        </authorList>
    </citation>
    <scope>NUCLEOTIDE SEQUENCE [LARGE SCALE GENOMIC DNA]</scope>
    <source>
        <strain evidence="1 2">GJ_SRA_44_2022</strain>
    </source>
</reference>
<gene>
    <name evidence="1" type="ORF">V8Z62_10495</name>
</gene>
<dbReference type="EMBL" id="CP146240">
    <property type="protein sequence ID" value="WWS83737.1"/>
    <property type="molecule type" value="Genomic_DNA"/>
</dbReference>
<protein>
    <submittedName>
        <fullName evidence="1">Uncharacterized protein</fullName>
    </submittedName>
</protein>
<dbReference type="RefSeq" id="WP_338565692.1">
    <property type="nucleotide sequence ID" value="NZ_CP146240.1"/>
</dbReference>
<proteinExistence type="predicted"/>